<dbReference type="CDD" id="cd16913">
    <property type="entry name" value="YkuD_like"/>
    <property type="match status" value="1"/>
</dbReference>
<feature type="domain" description="L,D-TPase catalytic" evidence="9">
    <location>
        <begin position="66"/>
        <end position="198"/>
    </location>
</feature>
<evidence type="ECO:0000256" key="7">
    <source>
        <dbReference type="PROSITE-ProRule" id="PRU01373"/>
    </source>
</evidence>
<evidence type="ECO:0000313" key="11">
    <source>
        <dbReference type="Proteomes" id="UP001211005"/>
    </source>
</evidence>
<feature type="signal peptide" evidence="8">
    <location>
        <begin position="1"/>
        <end position="21"/>
    </location>
</feature>
<name>A0ABY7LK39_9BACT</name>
<evidence type="ECO:0000256" key="1">
    <source>
        <dbReference type="ARBA" id="ARBA00004752"/>
    </source>
</evidence>
<reference evidence="10 11" key="1">
    <citation type="submission" date="2022-12" db="EMBL/GenBank/DDBJ databases">
        <title>Hymenobacter canadensis sp. nov. isolated from lake water of the Cambridge Bay, Canada.</title>
        <authorList>
            <person name="Kim W.H."/>
            <person name="Lee Y.M."/>
        </authorList>
    </citation>
    <scope>NUCLEOTIDE SEQUENCE [LARGE SCALE GENOMIC DNA]</scope>
    <source>
        <strain evidence="10 11">PAMC 29467</strain>
    </source>
</reference>
<protein>
    <recommendedName>
        <fullName evidence="9">L,D-TPase catalytic domain-containing protein</fullName>
    </recommendedName>
</protein>
<feature type="chain" id="PRO_5045936920" description="L,D-TPase catalytic domain-containing protein" evidence="8">
    <location>
        <begin position="22"/>
        <end position="249"/>
    </location>
</feature>
<evidence type="ECO:0000313" key="10">
    <source>
        <dbReference type="EMBL" id="WBA40272.1"/>
    </source>
</evidence>
<keyword evidence="6 7" id="KW-0961">Cell wall biogenesis/degradation</keyword>
<feature type="active site" description="Proton donor/acceptor" evidence="7">
    <location>
        <position position="159"/>
    </location>
</feature>
<comment type="similarity">
    <text evidence="2">Belongs to the YkuD family.</text>
</comment>
<keyword evidence="5 7" id="KW-0573">Peptidoglycan synthesis</keyword>
<dbReference type="EMBL" id="CP114767">
    <property type="protein sequence ID" value="WBA40272.1"/>
    <property type="molecule type" value="Genomic_DNA"/>
</dbReference>
<gene>
    <name evidence="10" type="ORF">O3303_10560</name>
</gene>
<keyword evidence="8" id="KW-0732">Signal</keyword>
<evidence type="ECO:0000256" key="6">
    <source>
        <dbReference type="ARBA" id="ARBA00023316"/>
    </source>
</evidence>
<proteinExistence type="inferred from homology"/>
<keyword evidence="11" id="KW-1185">Reference proteome</keyword>
<dbReference type="InterPro" id="IPR038063">
    <property type="entry name" value="Transpep_catalytic_dom"/>
</dbReference>
<organism evidence="10 11">
    <name type="scientific">Hymenobacter canadensis</name>
    <dbReference type="NCBI Taxonomy" id="2999067"/>
    <lineage>
        <taxon>Bacteria</taxon>
        <taxon>Pseudomonadati</taxon>
        <taxon>Bacteroidota</taxon>
        <taxon>Cytophagia</taxon>
        <taxon>Cytophagales</taxon>
        <taxon>Hymenobacteraceae</taxon>
        <taxon>Hymenobacter</taxon>
    </lineage>
</organism>
<evidence type="ECO:0000259" key="9">
    <source>
        <dbReference type="PROSITE" id="PS52029"/>
    </source>
</evidence>
<dbReference type="PROSITE" id="PS52029">
    <property type="entry name" value="LD_TPASE"/>
    <property type="match status" value="1"/>
</dbReference>
<feature type="active site" description="Nucleophile" evidence="7">
    <location>
        <position position="167"/>
    </location>
</feature>
<dbReference type="PANTHER" id="PTHR36699:SF1">
    <property type="entry name" value="L,D-TRANSPEPTIDASE YAFK-RELATED"/>
    <property type="match status" value="1"/>
</dbReference>
<dbReference type="PANTHER" id="PTHR36699">
    <property type="entry name" value="LD-TRANSPEPTIDASE"/>
    <property type="match status" value="1"/>
</dbReference>
<sequence>MRLLALLAAALLLTLCAPASTALSPDPAFRQQQLRFERVRAAYHLHQTSVHQLLRRNGIRPERLELFVRAFKVGRRVEVWGREQNAGQFVLLRTYRLAGTSGTLGPKRRSGDRQIPEGFYHIDRFNPDSEYHLSLGLDYPNAADRRHAGPDPGGDIFLHGSDVTIGCLPITDAGIRELYVLAVEARAAGQTAIAVHIFPFDMTAENLARRVGSPHLAFWQNLVSGYQHFEDSHQLPQVSVNEQGTYVVH</sequence>
<evidence type="ECO:0000256" key="3">
    <source>
        <dbReference type="ARBA" id="ARBA00022679"/>
    </source>
</evidence>
<comment type="pathway">
    <text evidence="1 7">Cell wall biogenesis; peptidoglycan biosynthesis.</text>
</comment>
<keyword evidence="3" id="KW-0808">Transferase</keyword>
<dbReference type="Pfam" id="PF03734">
    <property type="entry name" value="YkuD"/>
    <property type="match status" value="1"/>
</dbReference>
<accession>A0ABY7LK39</accession>
<evidence type="ECO:0000256" key="2">
    <source>
        <dbReference type="ARBA" id="ARBA00005992"/>
    </source>
</evidence>
<dbReference type="Proteomes" id="UP001211005">
    <property type="component" value="Chromosome"/>
</dbReference>
<evidence type="ECO:0000256" key="4">
    <source>
        <dbReference type="ARBA" id="ARBA00022960"/>
    </source>
</evidence>
<keyword evidence="4 7" id="KW-0133">Cell shape</keyword>
<evidence type="ECO:0000256" key="8">
    <source>
        <dbReference type="SAM" id="SignalP"/>
    </source>
</evidence>
<dbReference type="RefSeq" id="WP_269558382.1">
    <property type="nucleotide sequence ID" value="NZ_CP114767.1"/>
</dbReference>
<dbReference type="SUPFAM" id="SSF141523">
    <property type="entry name" value="L,D-transpeptidase catalytic domain-like"/>
    <property type="match status" value="1"/>
</dbReference>
<dbReference type="InterPro" id="IPR005490">
    <property type="entry name" value="LD_TPept_cat_dom"/>
</dbReference>
<evidence type="ECO:0000256" key="5">
    <source>
        <dbReference type="ARBA" id="ARBA00022984"/>
    </source>
</evidence>